<dbReference type="Pfam" id="PF05421">
    <property type="entry name" value="DUF751"/>
    <property type="match status" value="1"/>
</dbReference>
<gene>
    <name evidence="2" type="ORF">ERJ67_05015</name>
</gene>
<proteinExistence type="predicted"/>
<dbReference type="AlphaFoldDB" id="A0A524RNT5"/>
<keyword evidence="1" id="KW-1133">Transmembrane helix</keyword>
<feature type="transmembrane region" description="Helical" evidence="1">
    <location>
        <begin position="12"/>
        <end position="30"/>
    </location>
</feature>
<evidence type="ECO:0000313" key="2">
    <source>
        <dbReference type="EMBL" id="TGG93011.1"/>
    </source>
</evidence>
<reference evidence="2 3" key="1">
    <citation type="journal article" date="2019" name="mSystems">
        <title>Life at home and on the roam: Genomic adaptions reflect the dual lifestyle of an intracellular, facultative symbiont.</title>
        <authorList>
            <person name="Burgsdorf I."/>
        </authorList>
    </citation>
    <scope>NUCLEOTIDE SEQUENCE [LARGE SCALE GENOMIC DNA]</scope>
    <source>
        <strain evidence="2">277cV</strain>
    </source>
</reference>
<evidence type="ECO:0000256" key="1">
    <source>
        <dbReference type="SAM" id="Phobius"/>
    </source>
</evidence>
<feature type="transmembrane region" description="Helical" evidence="1">
    <location>
        <begin position="42"/>
        <end position="63"/>
    </location>
</feature>
<dbReference type="Proteomes" id="UP000317990">
    <property type="component" value="Unassembled WGS sequence"/>
</dbReference>
<keyword evidence="1" id="KW-0812">Transmembrane</keyword>
<evidence type="ECO:0000313" key="3">
    <source>
        <dbReference type="Proteomes" id="UP000317990"/>
    </source>
</evidence>
<dbReference type="EMBL" id="SRMO01000055">
    <property type="protein sequence ID" value="TGG93011.1"/>
    <property type="molecule type" value="Genomic_DNA"/>
</dbReference>
<sequence length="85" mass="9067">MEEFFRNVSRYPRYMLAFVLGVFNSVLQPLSERSRSNPITAVALIGAAISGTICLAQVLGTMIHPGNGSEGQVMDAIAGVRLPSA</sequence>
<protein>
    <submittedName>
        <fullName evidence="2">DUF751 family protein</fullName>
    </submittedName>
</protein>
<dbReference type="InterPro" id="IPR008470">
    <property type="entry name" value="Uncharacterised_Ycf33"/>
</dbReference>
<name>A0A524RNT5_9CHRO</name>
<comment type="caution">
    <text evidence="2">The sequence shown here is derived from an EMBL/GenBank/DDBJ whole genome shotgun (WGS) entry which is preliminary data.</text>
</comment>
<accession>A0A524RNT5</accession>
<organism evidence="2 3">
    <name type="scientific">Aphanocapsa feldmannii 277cV</name>
    <dbReference type="NCBI Taxonomy" id="2507553"/>
    <lineage>
        <taxon>Bacteria</taxon>
        <taxon>Bacillati</taxon>
        <taxon>Cyanobacteriota</taxon>
        <taxon>Cyanophyceae</taxon>
        <taxon>Oscillatoriophycideae</taxon>
        <taxon>Chroococcales</taxon>
        <taxon>Microcystaceae</taxon>
        <taxon>Aphanocapsa</taxon>
    </lineage>
</organism>
<keyword evidence="1" id="KW-0472">Membrane</keyword>